<protein>
    <submittedName>
        <fullName evidence="7">Rod shape-determining protein RodA</fullName>
    </submittedName>
</protein>
<keyword evidence="4 6" id="KW-1133">Transmembrane helix</keyword>
<keyword evidence="2 6" id="KW-0812">Transmembrane</keyword>
<gene>
    <name evidence="7" type="ORF">J4050_03905</name>
</gene>
<dbReference type="PANTHER" id="PTHR30474">
    <property type="entry name" value="CELL CYCLE PROTEIN"/>
    <property type="match status" value="1"/>
</dbReference>
<feature type="transmembrane region" description="Helical" evidence="6">
    <location>
        <begin position="364"/>
        <end position="385"/>
    </location>
</feature>
<proteinExistence type="predicted"/>
<reference evidence="7 8" key="1">
    <citation type="submission" date="2021-03" db="EMBL/GenBank/DDBJ databases">
        <title>Winogradskyella sp. nov., isolated from costal sediment.</title>
        <authorList>
            <person name="Gao C."/>
        </authorList>
    </citation>
    <scope>NUCLEOTIDE SEQUENCE [LARGE SCALE GENOMIC DNA]</scope>
    <source>
        <strain evidence="7 8">DF17</strain>
    </source>
</reference>
<comment type="subcellular location">
    <subcellularLocation>
        <location evidence="1">Membrane</location>
        <topology evidence="1">Multi-pass membrane protein</topology>
    </subcellularLocation>
</comment>
<evidence type="ECO:0000313" key="7">
    <source>
        <dbReference type="EMBL" id="MBO3115875.1"/>
    </source>
</evidence>
<feature type="transmembrane region" description="Helical" evidence="6">
    <location>
        <begin position="331"/>
        <end position="352"/>
    </location>
</feature>
<dbReference type="NCBIfam" id="NF037961">
    <property type="entry name" value="RodA_shape"/>
    <property type="match status" value="1"/>
</dbReference>
<sequence>MYRETQRRFQFDWIIILIFLLLVTFGYLNILSASHVGEITSYFDTSQLYGKQLIFVGLSFVLIILILSLEAKFYERFASIIYLVAILALIGLFIFGKDVNGARSWYGIGSMTIQPSEFAKFATALAVAKYISDIQTNMKTLKDQVRVAAIIFIPALLILLQNDAGSTIVYLAFFFVFYREGLQQVYLIVVLSLILLAVLSLKFGVTITSLIAAVVLLSRYFLRKKKRSSIIQYILVLALAIGFSFGVKLFYQHGLKVHQQNRISLWLRLEKDPLKLEQMKKAEAYNLIQSEQAISSGGITGKGFLQGTRTTGKFVPEQETDYIFSTVGEEWGFLGSSFVIILFVALIVRILYLAEAQKSQFSRVYGYGVASILFVHFTINTGMVMGLIPTVGIPLPFFSYGGSGLWGFTILLFIFVKLDSNKINEW</sequence>
<evidence type="ECO:0000256" key="6">
    <source>
        <dbReference type="SAM" id="Phobius"/>
    </source>
</evidence>
<accession>A0ABS3SZH3</accession>
<keyword evidence="8" id="KW-1185">Reference proteome</keyword>
<dbReference type="RefSeq" id="WP_208152641.1">
    <property type="nucleotide sequence ID" value="NZ_JAGEVF010000002.1"/>
</dbReference>
<dbReference type="PANTHER" id="PTHR30474:SF1">
    <property type="entry name" value="PEPTIDOGLYCAN GLYCOSYLTRANSFERASE MRDB"/>
    <property type="match status" value="1"/>
</dbReference>
<keyword evidence="5 6" id="KW-0472">Membrane</keyword>
<dbReference type="Proteomes" id="UP000676776">
    <property type="component" value="Unassembled WGS sequence"/>
</dbReference>
<evidence type="ECO:0000256" key="4">
    <source>
        <dbReference type="ARBA" id="ARBA00022989"/>
    </source>
</evidence>
<evidence type="ECO:0000256" key="1">
    <source>
        <dbReference type="ARBA" id="ARBA00004141"/>
    </source>
</evidence>
<feature type="transmembrane region" description="Helical" evidence="6">
    <location>
        <begin position="185"/>
        <end position="218"/>
    </location>
</feature>
<evidence type="ECO:0000256" key="2">
    <source>
        <dbReference type="ARBA" id="ARBA00022692"/>
    </source>
</evidence>
<name>A0ABS3SZH3_9FLAO</name>
<dbReference type="EMBL" id="JAGEVF010000002">
    <property type="protein sequence ID" value="MBO3115875.1"/>
    <property type="molecule type" value="Genomic_DNA"/>
</dbReference>
<keyword evidence="3" id="KW-0133">Cell shape</keyword>
<feature type="transmembrane region" description="Helical" evidence="6">
    <location>
        <begin position="77"/>
        <end position="95"/>
    </location>
</feature>
<comment type="caution">
    <text evidence="7">The sequence shown here is derived from an EMBL/GenBank/DDBJ whole genome shotgun (WGS) entry which is preliminary data.</text>
</comment>
<organism evidence="7 8">
    <name type="scientific">Winogradskyella pelagia</name>
    <dbReference type="NCBI Taxonomy" id="2819984"/>
    <lineage>
        <taxon>Bacteria</taxon>
        <taxon>Pseudomonadati</taxon>
        <taxon>Bacteroidota</taxon>
        <taxon>Flavobacteriia</taxon>
        <taxon>Flavobacteriales</taxon>
        <taxon>Flavobacteriaceae</taxon>
        <taxon>Winogradskyella</taxon>
    </lineage>
</organism>
<feature type="transmembrane region" description="Helical" evidence="6">
    <location>
        <begin position="230"/>
        <end position="251"/>
    </location>
</feature>
<dbReference type="Pfam" id="PF01098">
    <property type="entry name" value="FTSW_RODA_SPOVE"/>
    <property type="match status" value="1"/>
</dbReference>
<dbReference type="InterPro" id="IPR001182">
    <property type="entry name" value="FtsW/RodA"/>
</dbReference>
<evidence type="ECO:0000256" key="5">
    <source>
        <dbReference type="ARBA" id="ARBA00023136"/>
    </source>
</evidence>
<evidence type="ECO:0000313" key="8">
    <source>
        <dbReference type="Proteomes" id="UP000676776"/>
    </source>
</evidence>
<feature type="transmembrane region" description="Helical" evidence="6">
    <location>
        <begin position="147"/>
        <end position="173"/>
    </location>
</feature>
<feature type="transmembrane region" description="Helical" evidence="6">
    <location>
        <begin position="397"/>
        <end position="416"/>
    </location>
</feature>
<feature type="transmembrane region" description="Helical" evidence="6">
    <location>
        <begin position="13"/>
        <end position="32"/>
    </location>
</feature>
<feature type="transmembrane region" description="Helical" evidence="6">
    <location>
        <begin position="53"/>
        <end position="71"/>
    </location>
</feature>
<evidence type="ECO:0000256" key="3">
    <source>
        <dbReference type="ARBA" id="ARBA00022960"/>
    </source>
</evidence>